<dbReference type="Proteomes" id="UP000663823">
    <property type="component" value="Unassembled WGS sequence"/>
</dbReference>
<protein>
    <submittedName>
        <fullName evidence="1">Uncharacterized protein</fullName>
    </submittedName>
</protein>
<evidence type="ECO:0000313" key="2">
    <source>
        <dbReference type="Proteomes" id="UP000663823"/>
    </source>
</evidence>
<organism evidence="1 2">
    <name type="scientific">Rotaria sordida</name>
    <dbReference type="NCBI Taxonomy" id="392033"/>
    <lineage>
        <taxon>Eukaryota</taxon>
        <taxon>Metazoa</taxon>
        <taxon>Spiralia</taxon>
        <taxon>Gnathifera</taxon>
        <taxon>Rotifera</taxon>
        <taxon>Eurotatoria</taxon>
        <taxon>Bdelloidea</taxon>
        <taxon>Philodinida</taxon>
        <taxon>Philodinidae</taxon>
        <taxon>Rotaria</taxon>
    </lineage>
</organism>
<evidence type="ECO:0000313" key="1">
    <source>
        <dbReference type="EMBL" id="CAF3662743.1"/>
    </source>
</evidence>
<gene>
    <name evidence="1" type="ORF">OTI717_LOCUS10037</name>
</gene>
<name>A0A818S1P5_9BILA</name>
<sequence>MSSIHPNNSSNLFLTPSATTNRHFLDVDPRRLSIINAANMTNAGVSIHQRRTSIVNYYQRRNSQLRKASFTTSTLPETNEPNRIMIDEKRFSYLRHCSCY</sequence>
<comment type="caution">
    <text evidence="1">The sequence shown here is derived from an EMBL/GenBank/DDBJ whole genome shotgun (WGS) entry which is preliminary data.</text>
</comment>
<dbReference type="AlphaFoldDB" id="A0A818S1P5"/>
<proteinExistence type="predicted"/>
<reference evidence="1" key="1">
    <citation type="submission" date="2021-02" db="EMBL/GenBank/DDBJ databases">
        <authorList>
            <person name="Nowell W R."/>
        </authorList>
    </citation>
    <scope>NUCLEOTIDE SEQUENCE</scope>
</reference>
<accession>A0A818S1P5</accession>
<dbReference type="EMBL" id="CAJOAX010000884">
    <property type="protein sequence ID" value="CAF3662743.1"/>
    <property type="molecule type" value="Genomic_DNA"/>
</dbReference>